<protein>
    <submittedName>
        <fullName evidence="2">Uncharacterized protein</fullName>
    </submittedName>
</protein>
<keyword evidence="3" id="KW-1185">Reference proteome</keyword>
<keyword evidence="1" id="KW-1133">Transmembrane helix</keyword>
<evidence type="ECO:0000313" key="2">
    <source>
        <dbReference type="EMBL" id="TGN09776.1"/>
    </source>
</evidence>
<accession>A0A4R9LSA4</accession>
<keyword evidence="1" id="KW-0472">Membrane</keyword>
<keyword evidence="1" id="KW-0812">Transmembrane</keyword>
<dbReference type="RefSeq" id="WP_135764628.1">
    <property type="nucleotide sequence ID" value="NZ_RQHV01000050.1"/>
</dbReference>
<gene>
    <name evidence="2" type="ORF">EHS11_11885</name>
</gene>
<evidence type="ECO:0000256" key="1">
    <source>
        <dbReference type="SAM" id="Phobius"/>
    </source>
</evidence>
<dbReference type="AlphaFoldDB" id="A0A4R9LSA4"/>
<evidence type="ECO:0000313" key="3">
    <source>
        <dbReference type="Proteomes" id="UP000298264"/>
    </source>
</evidence>
<dbReference type="Proteomes" id="UP000298264">
    <property type="component" value="Unassembled WGS sequence"/>
</dbReference>
<feature type="transmembrane region" description="Helical" evidence="1">
    <location>
        <begin position="55"/>
        <end position="76"/>
    </location>
</feature>
<comment type="caution">
    <text evidence="2">The sequence shown here is derived from an EMBL/GenBank/DDBJ whole genome shotgun (WGS) entry which is preliminary data.</text>
</comment>
<reference evidence="2" key="1">
    <citation type="journal article" date="2019" name="PLoS Negl. Trop. Dis.">
        <title>Revisiting the worldwide diversity of Leptospira species in the environment.</title>
        <authorList>
            <person name="Vincent A.T."/>
            <person name="Schiettekatte O."/>
            <person name="Bourhy P."/>
            <person name="Veyrier F.J."/>
            <person name="Picardeau M."/>
        </authorList>
    </citation>
    <scope>NUCLEOTIDE SEQUENCE [LARGE SCALE GENOMIC DNA]</scope>
    <source>
        <strain evidence="2">201400974</strain>
    </source>
</reference>
<sequence length="86" mass="9712">MKENNELEEDIFSFYGKLLKKVPIPVLAVPFGILLSFTCFAFVKWSLSPFETLNLRIGFLASIPFSIWASGVFLYISGWGDDGDEK</sequence>
<feature type="transmembrane region" description="Helical" evidence="1">
    <location>
        <begin position="22"/>
        <end position="43"/>
    </location>
</feature>
<name>A0A4R9LSA4_9LEPT</name>
<proteinExistence type="predicted"/>
<dbReference type="EMBL" id="RQHV01000050">
    <property type="protein sequence ID" value="TGN09776.1"/>
    <property type="molecule type" value="Genomic_DNA"/>
</dbReference>
<organism evidence="2 3">
    <name type="scientific">Leptospira ilyithenensis</name>
    <dbReference type="NCBI Taxonomy" id="2484901"/>
    <lineage>
        <taxon>Bacteria</taxon>
        <taxon>Pseudomonadati</taxon>
        <taxon>Spirochaetota</taxon>
        <taxon>Spirochaetia</taxon>
        <taxon>Leptospirales</taxon>
        <taxon>Leptospiraceae</taxon>
        <taxon>Leptospira</taxon>
    </lineage>
</organism>